<reference evidence="2" key="1">
    <citation type="submission" date="2020-03" db="EMBL/GenBank/DDBJ databases">
        <authorList>
            <person name="Guo F."/>
        </authorList>
    </citation>
    <scope>NUCLEOTIDE SEQUENCE</scope>
    <source>
        <strain evidence="2">JCM 30134</strain>
    </source>
</reference>
<feature type="domain" description="Carboxymuconolactone decarboxylase-like" evidence="1">
    <location>
        <begin position="50"/>
        <end position="133"/>
    </location>
</feature>
<comment type="caution">
    <text evidence="2">The sequence shown here is derived from an EMBL/GenBank/DDBJ whole genome shotgun (WGS) entry which is preliminary data.</text>
</comment>
<keyword evidence="3" id="KW-1185">Reference proteome</keyword>
<sequence>MTEKDPSPRLARLRREQITPEMQAMFDLFAGSTDLNIEDNHVLNTLAQHPQLAAQYLPFNHYLLRESSLPVRLRQIAILRLSWRINATYQWSSHLRTSLRNGLNPDDFECVKGANNSHHWTAQERTILRATDELIDHHALSDDAWAALNEFLTTREILDFLFTVGAYQLLGGVLNSVRVDREEELLQLAAQFGAPPTAIPSSP</sequence>
<dbReference type="PANTHER" id="PTHR34846:SF5">
    <property type="entry name" value="CARBOXYMUCONOLACTONE DECARBOXYLASE-LIKE DOMAIN-CONTAINING PROTEIN"/>
    <property type="match status" value="1"/>
</dbReference>
<dbReference type="RefSeq" id="WP_167185972.1">
    <property type="nucleotide sequence ID" value="NZ_JAAONZ010000006.1"/>
</dbReference>
<gene>
    <name evidence="2" type="ORF">G8770_10615</name>
</gene>
<dbReference type="InterPro" id="IPR029032">
    <property type="entry name" value="AhpD-like"/>
</dbReference>
<dbReference type="PANTHER" id="PTHR34846">
    <property type="entry name" value="4-CARBOXYMUCONOLACTONE DECARBOXYLASE FAMILY PROTEIN (AFU_ORTHOLOGUE AFUA_6G11590)"/>
    <property type="match status" value="1"/>
</dbReference>
<evidence type="ECO:0000259" key="1">
    <source>
        <dbReference type="Pfam" id="PF02627"/>
    </source>
</evidence>
<dbReference type="Gene3D" id="1.20.1290.10">
    <property type="entry name" value="AhpD-like"/>
    <property type="match status" value="1"/>
</dbReference>
<protein>
    <submittedName>
        <fullName evidence="2">Carboxymuconolactone decarboxylase family protein</fullName>
    </submittedName>
</protein>
<dbReference type="Pfam" id="PF02627">
    <property type="entry name" value="CMD"/>
    <property type="match status" value="1"/>
</dbReference>
<dbReference type="GO" id="GO:0051920">
    <property type="term" value="F:peroxiredoxin activity"/>
    <property type="evidence" value="ECO:0007669"/>
    <property type="project" value="InterPro"/>
</dbReference>
<dbReference type="AlphaFoldDB" id="A0A9E5JW67"/>
<dbReference type="InterPro" id="IPR003779">
    <property type="entry name" value="CMD-like"/>
</dbReference>
<dbReference type="Proteomes" id="UP000787472">
    <property type="component" value="Unassembled WGS sequence"/>
</dbReference>
<accession>A0A9E5JW67</accession>
<evidence type="ECO:0000313" key="2">
    <source>
        <dbReference type="EMBL" id="NHO65995.1"/>
    </source>
</evidence>
<dbReference type="EMBL" id="JAAONZ010000006">
    <property type="protein sequence ID" value="NHO65995.1"/>
    <property type="molecule type" value="Genomic_DNA"/>
</dbReference>
<dbReference type="SUPFAM" id="SSF69118">
    <property type="entry name" value="AhpD-like"/>
    <property type="match status" value="1"/>
</dbReference>
<proteinExistence type="predicted"/>
<evidence type="ECO:0000313" key="3">
    <source>
        <dbReference type="Proteomes" id="UP000787472"/>
    </source>
</evidence>
<organism evidence="2 3">
    <name type="scientific">Pseudomaricurvus hydrocarbonicus</name>
    <dbReference type="NCBI Taxonomy" id="1470433"/>
    <lineage>
        <taxon>Bacteria</taxon>
        <taxon>Pseudomonadati</taxon>
        <taxon>Pseudomonadota</taxon>
        <taxon>Gammaproteobacteria</taxon>
        <taxon>Cellvibrionales</taxon>
        <taxon>Cellvibrionaceae</taxon>
        <taxon>Pseudomaricurvus</taxon>
    </lineage>
</organism>
<name>A0A9E5JW67_9GAMM</name>